<proteinExistence type="predicted"/>
<reference evidence="1 2" key="1">
    <citation type="journal article" date="2019" name="Int. J. Syst. Evol. Microbiol.">
        <title>Methanofervidicoccus abyssi gen. nov., sp. nov., a hydrogenotrophic methanogen, isolated from a hydrothermal vent chimney in the Mid-Cayman Spreading Center, the Caribbean Sea.</title>
        <authorList>
            <person name="Sakai S."/>
            <person name="Takaki Y."/>
            <person name="Miyazaki M."/>
            <person name="Ogawara M."/>
            <person name="Yanagawa K."/>
            <person name="Miyazaki J."/>
            <person name="Takai K."/>
        </authorList>
    </citation>
    <scope>NUCLEOTIDE SEQUENCE [LARGE SCALE GENOMIC DNA]</scope>
    <source>
        <strain evidence="1 2">HHB</strain>
    </source>
</reference>
<dbReference type="EMBL" id="BFAX01000002">
    <property type="protein sequence ID" value="GBF36222.1"/>
    <property type="molecule type" value="Genomic_DNA"/>
</dbReference>
<dbReference type="InterPro" id="IPR019296">
    <property type="entry name" value="Unchr_N-regulatory-PII-rel"/>
</dbReference>
<comment type="caution">
    <text evidence="1">The sequence shown here is derived from an EMBL/GenBank/DDBJ whole genome shotgun (WGS) entry which is preliminary data.</text>
</comment>
<keyword evidence="2" id="KW-1185">Reference proteome</keyword>
<name>A0A401HPT2_9EURY</name>
<dbReference type="Proteomes" id="UP000290527">
    <property type="component" value="Unassembled WGS sequence"/>
</dbReference>
<dbReference type="InterPro" id="IPR011322">
    <property type="entry name" value="N-reg_PII-like_a/b"/>
</dbReference>
<dbReference type="SUPFAM" id="SSF54913">
    <property type="entry name" value="GlnB-like"/>
    <property type="match status" value="1"/>
</dbReference>
<evidence type="ECO:0008006" key="3">
    <source>
        <dbReference type="Google" id="ProtNLM"/>
    </source>
</evidence>
<gene>
    <name evidence="1" type="ORF">MHHB_P0452</name>
</gene>
<evidence type="ECO:0000313" key="1">
    <source>
        <dbReference type="EMBL" id="GBF36222.1"/>
    </source>
</evidence>
<dbReference type="RefSeq" id="WP_131007004.1">
    <property type="nucleotide sequence ID" value="NZ_BFAX01000002.1"/>
</dbReference>
<accession>A0A401HPT2</accession>
<sequence>MKILLYVFVETENIGKVINALSEGGISGFFLMEYKGLSPQDWKGFLIDEDPEKAIKIVNDISFNAVMIGTVVSEKKKEIIKRYIHEKLSNCRYTILEVPVENIEVNMVK</sequence>
<dbReference type="AlphaFoldDB" id="A0A401HPT2"/>
<organism evidence="1 2">
    <name type="scientific">Methanofervidicoccus abyssi</name>
    <dbReference type="NCBI Taxonomy" id="2082189"/>
    <lineage>
        <taxon>Archaea</taxon>
        <taxon>Methanobacteriati</taxon>
        <taxon>Methanobacteriota</taxon>
        <taxon>Methanomada group</taxon>
        <taxon>Methanococci</taxon>
        <taxon>Methanococcales</taxon>
        <taxon>Methanofervidicoccus</taxon>
    </lineage>
</organism>
<dbReference type="OrthoDB" id="146891at2157"/>
<evidence type="ECO:0000313" key="2">
    <source>
        <dbReference type="Proteomes" id="UP000290527"/>
    </source>
</evidence>
<dbReference type="Pfam" id="PF10126">
    <property type="entry name" value="Nit_Regul_Hom"/>
    <property type="match status" value="1"/>
</dbReference>
<protein>
    <recommendedName>
        <fullName evidence="3">Nitrogen regulatory protein P-II</fullName>
    </recommendedName>
</protein>